<dbReference type="OrthoDB" id="119082at2759"/>
<sequence length="1966" mass="238398">MAHDQGEACVYVKQSVLRELEQERRRLKWQLSRALQTSDTHAAELEASKAKVKDLLTIVELNKGVADQAVQRSHGQDVKRRAELETLHQQHRQQRQRYVDLAVRSMIRRVRYRQQRDALHSLQQVAQLRTQRREALRRLLERIRWRILRQRLQQWKHLDGNCTVASAKVYPLHLSQPANGVPYVKVDGDSARWQLLRKMWRKWERVIRWERRLRELVALASARLVRLVFEAWRSRVRMLRQRRVLLRRLLVRNNQRLQQLGLTRFRLRCAEVSAHEWTEVLKTAYTVMEEERKLRADVQSSAAGELHTAYVREQQRQQRFTELQTQRLEVLARRECTYRALMILRCNAIQSRQKTAIALRFQRLQHRQRVVRRHLTLWKHKVSRIKRIRMLIATWDAHRTHSSKATCFKVLAWTLHRRRQRRLRLRGLISKLQRVWLMRGWLGLRVCAAVQEYKAIAHVEMWQLSQQMEATQACYREDIRRRRRTALKYQVTCALIMADKKQEQLLRRVLRSWSTHTATNARHRHALKRLLGRKRVKTLHSSLHKWVHLNQHKAERSNQLHQHQRMRRQRLVVHVFDKWRRYTYHSLRSRLARYQQRSCIRVWRHWLYLRQQRAQSFERFHRRTMARCQRRAFQSWKLKSDHYVKVCANISAAEHELVSRLWRRWIGFVASRLHKQRRQQQKALAGLRKSLQQKVLSTVFLSWRTNWRCTQSRDKVIVRTFRWNASLIRVTRYFHAWRQYSELTARRRAALTRICRRHRIRRLETKWNHWIRTSKAATITRLEAATIRAQEQADKIAQATGRANVLRRIIRNWRLVSIEAKRQRRRRALFAEKRRYMALQGSMRLWQKHITCCSLTKQRRMLRHLLNRLHLSLERGAFRLWERHAHAKTLFARDRVSAELFRRSEVRVMVLVEEIRAERERRIIFTAWRSMISRKKDGCECLQSILMKHQHRLLLSSWSVWTHDVRTQRCVARLNAIIIQQLKAAAWCRLMQMYHYHGLKATGARLAGVTWRKILMRHAWNHWKRVDSFLFRHAALAQEKTSSIQSMLTYKETIARRYHQKRVLSKLVSTWKQNTTRSNRLRRQICDVLRTQVQASTVYHFHKWRTIVERQNHLQHFLRRVVKRQKNQAIRSALGRWRRWTLDMAHRQQLEQTKQALTRQKEVSAKRIAVVKFLSWQRPCLEVHFVRWKVHVEQRRRYVVEQRAALSHQHTRRLLRSSWRSWHHLISQSKRRAQILSKILNNTRLTFLVHGFYRWDIYCDWMHDVNCRMIRLARIYELWRWRTGFSALRQHQHAAIRRQSVMAASAFSAHSSRQRERQTQMMRFISLVLQRKTNVTLYDRCFCHWIIYVKMKTVTKASVKLARVRAQKRMVRRCFVEWQLSTRQSFSLRQKLQRRQEIWQSRRLKRVWNAWLYFTQHSLYVKHSIYDRLVICALRHSLQGAWRRWKAYTRHEKMAQWEHATAERDRMIDTLEDKHERLLLRAAQLGQQNHALRQRLVSSAARRIDRVLELVLKSRVATAFDVWKQQVWVLQSRLDALGLLYQRLALQRLHSTISHLRHTDAVERVQLDTTEWAAGVAQACALQWLKRRVFLSWRAVRRARRGVNRHVAMAQRRRELKLVRSCWAGWTAMMDVRTRQYEAATALMARRGLVTALQAYWQWKKVHERSGMAKLHAIRTFVLLRRMWQRRLMINAWSRWRNFTVEEDAAILHTRLVLVELELEKATDHHTRSQLLLRTFSHWKLNTRIQRERRDGHTQTLVVRTRQRVLGRHFRRWRRRTAWTQTRLLLLRRMERHLRRHYRTLTKYSLWVWFARVQTPTHKTTQLHVASKQFTPTTDVTARIARAVLTDLLVAELELQRSKLRSAWRLVNATVRNARRRMLRTAFNRLVNVRSSRHLIHAPNARAFVDRLTIMLLRWGFQHWKQQYLALAIQEAEAAQHELLRALHDVTSYRQTLDPYTFQRVKTSEE</sequence>
<organism evidence="1 2">
    <name type="scientific">Phytophthora nicotianae P1976</name>
    <dbReference type="NCBI Taxonomy" id="1317066"/>
    <lineage>
        <taxon>Eukaryota</taxon>
        <taxon>Sar</taxon>
        <taxon>Stramenopiles</taxon>
        <taxon>Oomycota</taxon>
        <taxon>Peronosporomycetes</taxon>
        <taxon>Peronosporales</taxon>
        <taxon>Peronosporaceae</taxon>
        <taxon>Phytophthora</taxon>
    </lineage>
</organism>
<name>A0A080Z1A6_PHYNI</name>
<proteinExistence type="predicted"/>
<dbReference type="EMBL" id="ANJA01003937">
    <property type="protein sequence ID" value="ETO60417.1"/>
    <property type="molecule type" value="Genomic_DNA"/>
</dbReference>
<protein>
    <recommendedName>
        <fullName evidence="3">Sfi1 spindle body domain-containing protein</fullName>
    </recommendedName>
</protein>
<evidence type="ECO:0008006" key="3">
    <source>
        <dbReference type="Google" id="ProtNLM"/>
    </source>
</evidence>
<evidence type="ECO:0000313" key="2">
    <source>
        <dbReference type="Proteomes" id="UP000028582"/>
    </source>
</evidence>
<accession>A0A080Z1A6</accession>
<comment type="caution">
    <text evidence="1">The sequence shown here is derived from an EMBL/GenBank/DDBJ whole genome shotgun (WGS) entry which is preliminary data.</text>
</comment>
<evidence type="ECO:0000313" key="1">
    <source>
        <dbReference type="EMBL" id="ETO60417.1"/>
    </source>
</evidence>
<gene>
    <name evidence="1" type="ORF">F444_21361</name>
</gene>
<dbReference type="Proteomes" id="UP000028582">
    <property type="component" value="Unassembled WGS sequence"/>
</dbReference>
<reference evidence="1 2" key="1">
    <citation type="submission" date="2013-11" db="EMBL/GenBank/DDBJ databases">
        <title>The Genome Sequence of Phytophthora parasitica P1976.</title>
        <authorList>
            <consortium name="The Broad Institute Genomics Platform"/>
            <person name="Russ C."/>
            <person name="Tyler B."/>
            <person name="Panabieres F."/>
            <person name="Shan W."/>
            <person name="Tripathy S."/>
            <person name="Grunwald N."/>
            <person name="Machado M."/>
            <person name="Johnson C.S."/>
            <person name="Walker B."/>
            <person name="Young S."/>
            <person name="Zeng Q."/>
            <person name="Gargeya S."/>
            <person name="Fitzgerald M."/>
            <person name="Haas B."/>
            <person name="Abouelleil A."/>
            <person name="Allen A.W."/>
            <person name="Alvarado L."/>
            <person name="Arachchi H.M."/>
            <person name="Berlin A.M."/>
            <person name="Chapman S.B."/>
            <person name="Gainer-Dewar J."/>
            <person name="Goldberg J."/>
            <person name="Griggs A."/>
            <person name="Gujja S."/>
            <person name="Hansen M."/>
            <person name="Howarth C."/>
            <person name="Imamovic A."/>
            <person name="Ireland A."/>
            <person name="Larimer J."/>
            <person name="McCowan C."/>
            <person name="Murphy C."/>
            <person name="Pearson M."/>
            <person name="Poon T.W."/>
            <person name="Priest M."/>
            <person name="Roberts A."/>
            <person name="Saif S."/>
            <person name="Shea T."/>
            <person name="Sisk P."/>
            <person name="Sykes S."/>
            <person name="Wortman J."/>
            <person name="Nusbaum C."/>
            <person name="Birren B."/>
        </authorList>
    </citation>
    <scope>NUCLEOTIDE SEQUENCE [LARGE SCALE GENOMIC DNA]</scope>
    <source>
        <strain evidence="1 2">P1976</strain>
    </source>
</reference>